<reference evidence="4 5" key="1">
    <citation type="submission" date="2016-11" db="EMBL/GenBank/DDBJ databases">
        <authorList>
            <person name="Jaros S."/>
            <person name="Januszkiewicz K."/>
            <person name="Wedrychowicz H."/>
        </authorList>
    </citation>
    <scope>NUCLEOTIDE SEQUENCE [LARGE SCALE GENOMIC DNA]</scope>
    <source>
        <strain evidence="4 5">Con a/3</strain>
    </source>
</reference>
<keyword evidence="3" id="KW-0460">Magnesium</keyword>
<evidence type="ECO:0000256" key="2">
    <source>
        <dbReference type="ARBA" id="ARBA00022801"/>
    </source>
</evidence>
<sequence>MKKYKLLLFDLDDTLLYSDWFKEGLIQTLREHPLTKSLDAALFLEKKLRVPSHLIEKLKNREFTPEEFRRARWIYAFSQFNMTPDDDALTEIEKQFLQKGLACITQDPSLILLLKELRNHYKLGIVTNALYDPRQKVYKMGLSNVFPDKTIFSAEELGLRKPDREFYHAPLTYFEVHPEDTIFIGDSWIHDVAGAVDAGMDAIWINSRGAVPTTSHSPYAIVSDVKDIRDLLLN</sequence>
<dbReference type="AlphaFoldDB" id="A0A1V3G8H5"/>
<keyword evidence="2" id="KW-0378">Hydrolase</keyword>
<evidence type="ECO:0000313" key="4">
    <source>
        <dbReference type="EMBL" id="OOE12709.1"/>
    </source>
</evidence>
<dbReference type="Gene3D" id="1.20.120.710">
    <property type="entry name" value="Haloacid dehalogenase hydrolase-like domain"/>
    <property type="match status" value="1"/>
</dbReference>
<evidence type="ECO:0000256" key="1">
    <source>
        <dbReference type="ARBA" id="ARBA00001946"/>
    </source>
</evidence>
<dbReference type="InterPro" id="IPR023214">
    <property type="entry name" value="HAD_sf"/>
</dbReference>
<accession>A0A1V3G8H5</accession>
<dbReference type="Pfam" id="PF00702">
    <property type="entry name" value="Hydrolase"/>
    <property type="match status" value="1"/>
</dbReference>
<dbReference type="PANTHER" id="PTHR46470">
    <property type="entry name" value="N-ACYLNEURAMINATE-9-PHOSPHATASE"/>
    <property type="match status" value="1"/>
</dbReference>
<protein>
    <recommendedName>
        <fullName evidence="6">HAD family hydrolase</fullName>
    </recommendedName>
</protein>
<dbReference type="SUPFAM" id="SSF56784">
    <property type="entry name" value="HAD-like"/>
    <property type="match status" value="1"/>
</dbReference>
<dbReference type="Gene3D" id="3.40.50.1000">
    <property type="entry name" value="HAD superfamily/HAD-like"/>
    <property type="match status" value="1"/>
</dbReference>
<dbReference type="Proteomes" id="UP000188597">
    <property type="component" value="Unassembled WGS sequence"/>
</dbReference>
<dbReference type="SFLD" id="SFLDG01129">
    <property type="entry name" value="C1.5:_HAD__Beta-PGM__Phosphata"/>
    <property type="match status" value="1"/>
</dbReference>
<comment type="caution">
    <text evidence="4">The sequence shown here is derived from an EMBL/GenBank/DDBJ whole genome shotgun (WGS) entry which is preliminary data.</text>
</comment>
<dbReference type="GO" id="GO:0016787">
    <property type="term" value="F:hydrolase activity"/>
    <property type="evidence" value="ECO:0007669"/>
    <property type="project" value="UniProtKB-KW"/>
</dbReference>
<dbReference type="RefSeq" id="WP_077362841.1">
    <property type="nucleotide sequence ID" value="NZ_MQMF01000002.1"/>
</dbReference>
<comment type="cofactor">
    <cofactor evidence="1">
        <name>Mg(2+)</name>
        <dbReference type="ChEBI" id="CHEBI:18420"/>
    </cofactor>
</comment>
<organism evidence="4 5">
    <name type="scientific">Fictibacillus arsenicus</name>
    <dbReference type="NCBI Taxonomy" id="255247"/>
    <lineage>
        <taxon>Bacteria</taxon>
        <taxon>Bacillati</taxon>
        <taxon>Bacillota</taxon>
        <taxon>Bacilli</taxon>
        <taxon>Bacillales</taxon>
        <taxon>Fictibacillaceae</taxon>
        <taxon>Fictibacillus</taxon>
    </lineage>
</organism>
<gene>
    <name evidence="4" type="ORF">UN64_11650</name>
</gene>
<evidence type="ECO:0008006" key="6">
    <source>
        <dbReference type="Google" id="ProtNLM"/>
    </source>
</evidence>
<dbReference type="InterPro" id="IPR006439">
    <property type="entry name" value="HAD-SF_hydro_IA"/>
</dbReference>
<dbReference type="InterPro" id="IPR051400">
    <property type="entry name" value="HAD-like_hydrolase"/>
</dbReference>
<dbReference type="GO" id="GO:0044281">
    <property type="term" value="P:small molecule metabolic process"/>
    <property type="evidence" value="ECO:0007669"/>
    <property type="project" value="UniProtKB-ARBA"/>
</dbReference>
<dbReference type="OrthoDB" id="25198at2"/>
<dbReference type="InterPro" id="IPR036412">
    <property type="entry name" value="HAD-like_sf"/>
</dbReference>
<proteinExistence type="predicted"/>
<name>A0A1V3G8H5_9BACL</name>
<dbReference type="SFLD" id="SFLDS00003">
    <property type="entry name" value="Haloacid_Dehalogenase"/>
    <property type="match status" value="1"/>
</dbReference>
<dbReference type="EMBL" id="MQMF01000002">
    <property type="protein sequence ID" value="OOE12709.1"/>
    <property type="molecule type" value="Genomic_DNA"/>
</dbReference>
<evidence type="ECO:0000256" key="3">
    <source>
        <dbReference type="ARBA" id="ARBA00022842"/>
    </source>
</evidence>
<evidence type="ECO:0000313" key="5">
    <source>
        <dbReference type="Proteomes" id="UP000188597"/>
    </source>
</evidence>
<dbReference type="NCBIfam" id="TIGR01549">
    <property type="entry name" value="HAD-SF-IA-v1"/>
    <property type="match status" value="1"/>
</dbReference>